<name>X0VSI7_9ZZZZ</name>
<sequence>MEEEFEIQEEPDIYTEEGIENYVDDDTITASEEGFMLGYLNS</sequence>
<accession>X0VSI7</accession>
<dbReference type="EMBL" id="BARS01035689">
    <property type="protein sequence ID" value="GAG21399.1"/>
    <property type="molecule type" value="Genomic_DNA"/>
</dbReference>
<dbReference type="AlphaFoldDB" id="X0VSI7"/>
<reference evidence="1" key="1">
    <citation type="journal article" date="2014" name="Front. Microbiol.">
        <title>High frequency of phylogenetically diverse reductive dehalogenase-homologous genes in deep subseafloor sedimentary metagenomes.</title>
        <authorList>
            <person name="Kawai M."/>
            <person name="Futagami T."/>
            <person name="Toyoda A."/>
            <person name="Takaki Y."/>
            <person name="Nishi S."/>
            <person name="Hori S."/>
            <person name="Arai W."/>
            <person name="Tsubouchi T."/>
            <person name="Morono Y."/>
            <person name="Uchiyama I."/>
            <person name="Ito T."/>
            <person name="Fujiyama A."/>
            <person name="Inagaki F."/>
            <person name="Takami H."/>
        </authorList>
    </citation>
    <scope>NUCLEOTIDE SEQUENCE</scope>
    <source>
        <strain evidence="1">Expedition CK06-06</strain>
    </source>
</reference>
<proteinExistence type="predicted"/>
<protein>
    <submittedName>
        <fullName evidence="1">Uncharacterized protein</fullName>
    </submittedName>
</protein>
<comment type="caution">
    <text evidence="1">The sequence shown here is derived from an EMBL/GenBank/DDBJ whole genome shotgun (WGS) entry which is preliminary data.</text>
</comment>
<organism evidence="1">
    <name type="scientific">marine sediment metagenome</name>
    <dbReference type="NCBI Taxonomy" id="412755"/>
    <lineage>
        <taxon>unclassified sequences</taxon>
        <taxon>metagenomes</taxon>
        <taxon>ecological metagenomes</taxon>
    </lineage>
</organism>
<gene>
    <name evidence="1" type="ORF">S01H1_54959</name>
</gene>
<evidence type="ECO:0000313" key="1">
    <source>
        <dbReference type="EMBL" id="GAG21399.1"/>
    </source>
</evidence>